<evidence type="ECO:0000259" key="4">
    <source>
        <dbReference type="PROSITE" id="PS51387"/>
    </source>
</evidence>
<dbReference type="InterPro" id="IPR050432">
    <property type="entry name" value="FAD-linked_Oxidoreductases_BP"/>
</dbReference>
<keyword evidence="3" id="KW-0732">Signal</keyword>
<dbReference type="OrthoDB" id="9983560at2759"/>
<reference evidence="5 6" key="1">
    <citation type="journal article" date="2018" name="Sci. Rep.">
        <title>Comparative genomics provides insights into the lifestyle and reveals functional heterogeneity of dark septate endophytic fungi.</title>
        <authorList>
            <person name="Knapp D.G."/>
            <person name="Nemeth J.B."/>
            <person name="Barry K."/>
            <person name="Hainaut M."/>
            <person name="Henrissat B."/>
            <person name="Johnson J."/>
            <person name="Kuo A."/>
            <person name="Lim J.H.P."/>
            <person name="Lipzen A."/>
            <person name="Nolan M."/>
            <person name="Ohm R.A."/>
            <person name="Tamas L."/>
            <person name="Grigoriev I.V."/>
            <person name="Spatafora J.W."/>
            <person name="Nagy L.G."/>
            <person name="Kovacs G.M."/>
        </authorList>
    </citation>
    <scope>NUCLEOTIDE SEQUENCE [LARGE SCALE GENOMIC DNA]</scope>
    <source>
        <strain evidence="5 6">DSE2036</strain>
    </source>
</reference>
<evidence type="ECO:0000313" key="5">
    <source>
        <dbReference type="EMBL" id="PVH96910.1"/>
    </source>
</evidence>
<evidence type="ECO:0000313" key="6">
    <source>
        <dbReference type="Proteomes" id="UP000244855"/>
    </source>
</evidence>
<dbReference type="InterPro" id="IPR012951">
    <property type="entry name" value="BBE"/>
</dbReference>
<dbReference type="Gene3D" id="3.40.462.20">
    <property type="match status" value="1"/>
</dbReference>
<feature type="signal peptide" evidence="3">
    <location>
        <begin position="1"/>
        <end position="20"/>
    </location>
</feature>
<keyword evidence="6" id="KW-1185">Reference proteome</keyword>
<keyword evidence="2" id="KW-0560">Oxidoreductase</keyword>
<dbReference type="GO" id="GO:0016491">
    <property type="term" value="F:oxidoreductase activity"/>
    <property type="evidence" value="ECO:0007669"/>
    <property type="project" value="UniProtKB-KW"/>
</dbReference>
<dbReference type="Pfam" id="PF08031">
    <property type="entry name" value="BBE"/>
    <property type="match status" value="1"/>
</dbReference>
<accession>A0A2V1DFP0</accession>
<dbReference type="InterPro" id="IPR016166">
    <property type="entry name" value="FAD-bd_PCMH"/>
</dbReference>
<dbReference type="Proteomes" id="UP000244855">
    <property type="component" value="Unassembled WGS sequence"/>
</dbReference>
<dbReference type="STRING" id="97972.A0A2V1DFP0"/>
<dbReference type="InterPro" id="IPR016169">
    <property type="entry name" value="FAD-bd_PCMH_sub2"/>
</dbReference>
<dbReference type="PROSITE" id="PS51387">
    <property type="entry name" value="FAD_PCMH"/>
    <property type="match status" value="1"/>
</dbReference>
<dbReference type="InterPro" id="IPR036318">
    <property type="entry name" value="FAD-bd_PCMH-like_sf"/>
</dbReference>
<dbReference type="Gene3D" id="3.30.465.10">
    <property type="match status" value="1"/>
</dbReference>
<evidence type="ECO:0000256" key="2">
    <source>
        <dbReference type="ARBA" id="ARBA00023002"/>
    </source>
</evidence>
<feature type="domain" description="FAD-binding PCMH-type" evidence="4">
    <location>
        <begin position="108"/>
        <end position="290"/>
    </location>
</feature>
<dbReference type="SUPFAM" id="SSF56176">
    <property type="entry name" value="FAD-binding/transporter-associated domain-like"/>
    <property type="match status" value="1"/>
</dbReference>
<evidence type="ECO:0000256" key="1">
    <source>
        <dbReference type="ARBA" id="ARBA00005466"/>
    </source>
</evidence>
<evidence type="ECO:0000256" key="3">
    <source>
        <dbReference type="SAM" id="SignalP"/>
    </source>
</evidence>
<dbReference type="GO" id="GO:0071949">
    <property type="term" value="F:FAD binding"/>
    <property type="evidence" value="ECO:0007669"/>
    <property type="project" value="InterPro"/>
</dbReference>
<comment type="similarity">
    <text evidence="1">Belongs to the oxygen-dependent FAD-linked oxidoreductase family.</text>
</comment>
<dbReference type="PANTHER" id="PTHR13878">
    <property type="entry name" value="GULONOLACTONE OXIDASE"/>
    <property type="match status" value="1"/>
</dbReference>
<feature type="chain" id="PRO_5016036406" evidence="3">
    <location>
        <begin position="21"/>
        <end position="566"/>
    </location>
</feature>
<dbReference type="AlphaFoldDB" id="A0A2V1DFP0"/>
<organism evidence="5 6">
    <name type="scientific">Periconia macrospinosa</name>
    <dbReference type="NCBI Taxonomy" id="97972"/>
    <lineage>
        <taxon>Eukaryota</taxon>
        <taxon>Fungi</taxon>
        <taxon>Dikarya</taxon>
        <taxon>Ascomycota</taxon>
        <taxon>Pezizomycotina</taxon>
        <taxon>Dothideomycetes</taxon>
        <taxon>Pleosporomycetidae</taxon>
        <taxon>Pleosporales</taxon>
        <taxon>Massarineae</taxon>
        <taxon>Periconiaceae</taxon>
        <taxon>Periconia</taxon>
    </lineage>
</organism>
<protein>
    <submittedName>
        <fullName evidence="5">Putative isoamyl alcohol oxidase</fullName>
    </submittedName>
</protein>
<dbReference type="EMBL" id="KZ805451">
    <property type="protein sequence ID" value="PVH96910.1"/>
    <property type="molecule type" value="Genomic_DNA"/>
</dbReference>
<dbReference type="Pfam" id="PF01565">
    <property type="entry name" value="FAD_binding_4"/>
    <property type="match status" value="1"/>
</dbReference>
<proteinExistence type="inferred from homology"/>
<name>A0A2V1DFP0_9PLEO</name>
<gene>
    <name evidence="5" type="ORF">DM02DRAFT_568825</name>
</gene>
<sequence>MRYSQLSSVLALAVTASASADSSCRCFPGDACWPAKAKWDVLNSTVGGALIKTTPLASVCRGLTFSEAACSDLKVAWPNPDPHYELPASPWAPLFQDRACTPFSGPDANCTMDKYVAYSVAATTLSDVISTVNFARDNNIRLVIKSSGHDLLGKSRGPGALELWTHKMNDITFLTHASEHYSGPAVKLGAGVQGNQILEAANARGMVALSGTCAGVSPAGGYAQGGGFSMLSTQYGLAADNVLEWEVVTSDGRHVIASPTHQPDLYWALSGGGGSTYAAVVSMTYKTFVDTKVGSVNVTLLPSADNPDTYWDAITSFHKHSVTWTSEAGAGVVAFFGAGGFQLFPLTLSNATAAEALAVVQPWLDDLEALNATYLVDSTTSPTFLDHFARYFGPLPYGNIWLGQVQSGRLVPRATIADNLDELISAYQNITSLGPYSVSITGLDVSSTKRVAPNAVLPQWRTTAHEVFVFQPWDFDAQSWESNYAIQAQLTNVVDPLLLSVMPESGGYLNQANPEHKTWKKDFYGVNYDRLRKVKAEYDQADLFYAPTAVGSDEWKADARGRLCKV</sequence>
<dbReference type="InterPro" id="IPR006094">
    <property type="entry name" value="Oxid_FAD_bind_N"/>
</dbReference>
<dbReference type="PANTHER" id="PTHR13878:SF91">
    <property type="entry name" value="FAD BINDING DOMAIN PROTEIN (AFU_ORTHOLOGUE AFUA_6G12070)-RELATED"/>
    <property type="match status" value="1"/>
</dbReference>